<dbReference type="Proteomes" id="UP000076449">
    <property type="component" value="Chromosome I"/>
</dbReference>
<dbReference type="AlphaFoldDB" id="A0A169XCX6"/>
<evidence type="ECO:0000313" key="2">
    <source>
        <dbReference type="EMBL" id="KZN93940.1"/>
    </source>
</evidence>
<dbReference type="EMBL" id="CM002798">
    <property type="protein sequence ID" value="KZN93940.1"/>
    <property type="molecule type" value="Genomic_DNA"/>
</dbReference>
<reference evidence="2" key="1">
    <citation type="journal article" date="2014" name="Genome Announc.">
        <title>Complete sequencing and chromosome-scale genome assembly of the industrial progenitor strain P2niaD18 from the penicillin producer Penicillium chrysogenum.</title>
        <authorList>
            <person name="Specht T."/>
            <person name="Dahlmann T.A."/>
            <person name="Zadra I."/>
            <person name="Kurnsteiner H."/>
            <person name="Kuck U."/>
        </authorList>
    </citation>
    <scope>NUCLEOTIDE SEQUENCE [LARGE SCALE GENOMIC DNA]</scope>
    <source>
        <strain evidence="2">P2niaD18</strain>
    </source>
</reference>
<organism evidence="2">
    <name type="scientific">Penicillium chrysogenum</name>
    <name type="common">Penicillium notatum</name>
    <dbReference type="NCBI Taxonomy" id="5076"/>
    <lineage>
        <taxon>Eukaryota</taxon>
        <taxon>Fungi</taxon>
        <taxon>Dikarya</taxon>
        <taxon>Ascomycota</taxon>
        <taxon>Pezizomycotina</taxon>
        <taxon>Eurotiomycetes</taxon>
        <taxon>Eurotiomycetidae</taxon>
        <taxon>Eurotiales</taxon>
        <taxon>Aspergillaceae</taxon>
        <taxon>Penicillium</taxon>
        <taxon>Penicillium chrysogenum species complex</taxon>
    </lineage>
</organism>
<feature type="compositionally biased region" description="Basic and acidic residues" evidence="1">
    <location>
        <begin position="25"/>
        <end position="35"/>
    </location>
</feature>
<proteinExistence type="predicted"/>
<evidence type="ECO:0000256" key="1">
    <source>
        <dbReference type="SAM" id="MobiDB-lite"/>
    </source>
</evidence>
<protein>
    <submittedName>
        <fullName evidence="2">Uncharacterized protein</fullName>
    </submittedName>
</protein>
<feature type="region of interest" description="Disordered" evidence="1">
    <location>
        <begin position="1"/>
        <end position="53"/>
    </location>
</feature>
<accession>A0A169XCX6</accession>
<sequence length="175" mass="20210">MDSPNSSPDQEKQGEQQPNELPILNDKDHNLESSDHVPPLPSPSHHEEVTRHTLATEPFQPILKVLADLKRDDPKFAFLATRLVGLYRRLWESCVSKHIDGQELQQSNQILRVAGTHLRKERDGLQLHHKKQVARLRFFEQALESSRERLINLLDDWNYPYSPNLAGLTDVAREE</sequence>
<gene>
    <name evidence="2" type="ORF">EN45_041270</name>
</gene>
<name>A0A169XCX6_PENCH</name>